<dbReference type="Proteomes" id="UP000037274">
    <property type="component" value="Unassembled WGS sequence"/>
</dbReference>
<keyword evidence="3" id="KW-1185">Reference proteome</keyword>
<feature type="region of interest" description="Disordered" evidence="1">
    <location>
        <begin position="40"/>
        <end position="70"/>
    </location>
</feature>
<sequence length="70" mass="7159">MTTDSSVPRSNEYDISPWDAPSAETAATTGVHTVAGADTQAAARAPAAGAATRRMPVVQAPVRRAAPPQE</sequence>
<dbReference type="RefSeq" id="WP_048574769.1">
    <property type="nucleotide sequence ID" value="NZ_LFEH01000461.1"/>
</dbReference>
<feature type="region of interest" description="Disordered" evidence="1">
    <location>
        <begin position="1"/>
        <end position="27"/>
    </location>
</feature>
<evidence type="ECO:0000313" key="2">
    <source>
        <dbReference type="EMBL" id="KMS65628.1"/>
    </source>
</evidence>
<name>A0ABR5HPQ6_STRLW</name>
<proteinExistence type="predicted"/>
<feature type="non-terminal residue" evidence="2">
    <location>
        <position position="70"/>
    </location>
</feature>
<gene>
    <name evidence="2" type="ORF">ACH49_30950</name>
</gene>
<evidence type="ECO:0000256" key="1">
    <source>
        <dbReference type="SAM" id="MobiDB-lite"/>
    </source>
</evidence>
<organism evidence="2 3">
    <name type="scientific">Streptomyces leeuwenhoekii</name>
    <dbReference type="NCBI Taxonomy" id="1437453"/>
    <lineage>
        <taxon>Bacteria</taxon>
        <taxon>Bacillati</taxon>
        <taxon>Actinomycetota</taxon>
        <taxon>Actinomycetes</taxon>
        <taxon>Kitasatosporales</taxon>
        <taxon>Streptomycetaceae</taxon>
        <taxon>Streptomyces</taxon>
    </lineage>
</organism>
<reference evidence="2 3" key="1">
    <citation type="submission" date="2015-06" db="EMBL/GenBank/DDBJ databases">
        <title>Draft genome sequence of Streptomyces leeuwenhoekii C58, which produces the novel lasso peptide, chaxapeptin.</title>
        <authorList>
            <person name="Yi Y."/>
            <person name="Hai D."/>
            <person name="Jaspars M."/>
            <person name="Sheng H."/>
            <person name="Rateb M.E."/>
            <person name="Bull A."/>
            <person name="Goodfellow M."/>
            <person name="Asenjo J.A."/>
            <person name="Ebel R."/>
        </authorList>
    </citation>
    <scope>NUCLEOTIDE SEQUENCE [LARGE SCALE GENOMIC DNA]</scope>
    <source>
        <strain evidence="2 3">C58</strain>
    </source>
</reference>
<accession>A0ABR5HPQ6</accession>
<dbReference type="EMBL" id="LFEH01000461">
    <property type="protein sequence ID" value="KMS65628.1"/>
    <property type="molecule type" value="Genomic_DNA"/>
</dbReference>
<feature type="compositionally biased region" description="Low complexity" evidence="1">
    <location>
        <begin position="40"/>
        <end position="54"/>
    </location>
</feature>
<evidence type="ECO:0000313" key="3">
    <source>
        <dbReference type="Proteomes" id="UP000037274"/>
    </source>
</evidence>
<comment type="caution">
    <text evidence="2">The sequence shown here is derived from an EMBL/GenBank/DDBJ whole genome shotgun (WGS) entry which is preliminary data.</text>
</comment>
<protein>
    <submittedName>
        <fullName evidence="2">Uncharacterized protein</fullName>
    </submittedName>
</protein>